<dbReference type="Proteomes" id="UP001212841">
    <property type="component" value="Unassembled WGS sequence"/>
</dbReference>
<dbReference type="PANTHER" id="PTHR14190">
    <property type="entry name" value="SUPPRESSOR OF ACTIN MUTATIONS 2/VACUOLAR PROTEIN SORTING 52"/>
    <property type="match status" value="1"/>
</dbReference>
<dbReference type="GO" id="GO:0042147">
    <property type="term" value="P:retrograde transport, endosome to Golgi"/>
    <property type="evidence" value="ECO:0007669"/>
    <property type="project" value="TreeGrafter"/>
</dbReference>
<accession>A0AAD5WW30</accession>
<dbReference type="GO" id="GO:0006896">
    <property type="term" value="P:Golgi to vacuole transport"/>
    <property type="evidence" value="ECO:0007669"/>
    <property type="project" value="TreeGrafter"/>
</dbReference>
<keyword evidence="3" id="KW-1185">Reference proteome</keyword>
<feature type="non-terminal residue" evidence="2">
    <location>
        <position position="1"/>
    </location>
</feature>
<reference evidence="2" key="1">
    <citation type="submission" date="2020-05" db="EMBL/GenBank/DDBJ databases">
        <title>Phylogenomic resolution of chytrid fungi.</title>
        <authorList>
            <person name="Stajich J.E."/>
            <person name="Amses K."/>
            <person name="Simmons R."/>
            <person name="Seto K."/>
            <person name="Myers J."/>
            <person name="Bonds A."/>
            <person name="Quandt C.A."/>
            <person name="Barry K."/>
            <person name="Liu P."/>
            <person name="Grigoriev I."/>
            <person name="Longcore J.E."/>
            <person name="James T.Y."/>
        </authorList>
    </citation>
    <scope>NUCLEOTIDE SEQUENCE</scope>
    <source>
        <strain evidence="2">JEL0318</strain>
    </source>
</reference>
<evidence type="ECO:0000313" key="2">
    <source>
        <dbReference type="EMBL" id="KAJ3029343.1"/>
    </source>
</evidence>
<dbReference type="EMBL" id="JADGJD010002720">
    <property type="protein sequence ID" value="KAJ3029343.1"/>
    <property type="molecule type" value="Genomic_DNA"/>
</dbReference>
<proteinExistence type="predicted"/>
<dbReference type="InterPro" id="IPR007258">
    <property type="entry name" value="Vps52"/>
</dbReference>
<name>A0AAD5WW30_9FUNG</name>
<organism evidence="2 3">
    <name type="scientific">Rhizophlyctis rosea</name>
    <dbReference type="NCBI Taxonomy" id="64517"/>
    <lineage>
        <taxon>Eukaryota</taxon>
        <taxon>Fungi</taxon>
        <taxon>Fungi incertae sedis</taxon>
        <taxon>Chytridiomycota</taxon>
        <taxon>Chytridiomycota incertae sedis</taxon>
        <taxon>Chytridiomycetes</taxon>
        <taxon>Rhizophlyctidales</taxon>
        <taxon>Rhizophlyctidaceae</taxon>
        <taxon>Rhizophlyctis</taxon>
    </lineage>
</organism>
<dbReference type="GO" id="GO:0005829">
    <property type="term" value="C:cytosol"/>
    <property type="evidence" value="ECO:0007669"/>
    <property type="project" value="GOC"/>
</dbReference>
<evidence type="ECO:0000313" key="3">
    <source>
        <dbReference type="Proteomes" id="UP001212841"/>
    </source>
</evidence>
<dbReference type="InterPro" id="IPR048361">
    <property type="entry name" value="Vps52_C"/>
</dbReference>
<gene>
    <name evidence="2" type="ORF">HK097_005818</name>
</gene>
<dbReference type="GO" id="GO:0032456">
    <property type="term" value="P:endocytic recycling"/>
    <property type="evidence" value="ECO:0007669"/>
    <property type="project" value="TreeGrafter"/>
</dbReference>
<protein>
    <recommendedName>
        <fullName evidence="1">Vps52 C-terminal domain-containing protein</fullName>
    </recommendedName>
</protein>
<dbReference type="Pfam" id="PF20655">
    <property type="entry name" value="Vps52_C"/>
    <property type="match status" value="1"/>
</dbReference>
<evidence type="ECO:0000259" key="1">
    <source>
        <dbReference type="Pfam" id="PF20655"/>
    </source>
</evidence>
<dbReference type="PANTHER" id="PTHR14190:SF7">
    <property type="entry name" value="VACUOLAR PROTEIN SORTING-ASSOCIATED PROTEIN 52 HOMOLOG"/>
    <property type="match status" value="1"/>
</dbReference>
<sequence length="392" mass="44762">MFTGKLALKDRTNIYTLGDRVSVLTDLDAGIILNHVAADQNMKFPFEAIFKSVNRLMMDNASSEYIFDLEFFAPPKSKPSRATSTDAATSAFNEVFDGTLKLISQTTKQYTDQSYDCLGILLCIRINNQNIRIMQKRRIPALEGFMMQLNMVLWPRFQGVVDLHVESLKKASVKGLVGKGDTNPHYITRRYAEFAASILTLNQGYDDALLNNSLLRVRTEMEALLLRMSAEFTDKKSRLIFLINNYDLVGTILSEHNASSFEAEKSYFDDMLETHIGQYVEEELRPFFLELMSFVTKADGEADLSGWDAERFEKLATHFSTTHKQAITTINTSIMQSFPNFQNGARILQAAFTQLLLYYKRFLNVWDRRFGGKKQRVAPIGMQSVMVEIKKF</sequence>
<dbReference type="GO" id="GO:0019905">
    <property type="term" value="F:syntaxin binding"/>
    <property type="evidence" value="ECO:0007669"/>
    <property type="project" value="TreeGrafter"/>
</dbReference>
<dbReference type="GO" id="GO:0000938">
    <property type="term" value="C:GARP complex"/>
    <property type="evidence" value="ECO:0007669"/>
    <property type="project" value="TreeGrafter"/>
</dbReference>
<feature type="domain" description="Vps52 C-terminal" evidence="1">
    <location>
        <begin position="6"/>
        <end position="274"/>
    </location>
</feature>
<dbReference type="AlphaFoldDB" id="A0AAD5WW30"/>
<comment type="caution">
    <text evidence="2">The sequence shown here is derived from an EMBL/GenBank/DDBJ whole genome shotgun (WGS) entry which is preliminary data.</text>
</comment>